<comment type="caution">
    <text evidence="1">The sequence shown here is derived from an EMBL/GenBank/DDBJ whole genome shotgun (WGS) entry which is preliminary data.</text>
</comment>
<evidence type="ECO:0000313" key="2">
    <source>
        <dbReference type="Proteomes" id="UP000620670"/>
    </source>
</evidence>
<sequence length="182" mass="20912">MTFRPLMKCFDYSLPDYPTLVFSSSIQVVDRQIPAYEIHISAEGPLQARMDWRYSFEQWCRGHGRILTRKRPYQNTSTSSAVLKGTPAIVAYIVDWIGLEWLERTMEESTADQAPTDVSALFVQQQELLSLVHKIDARTRVADYRAWAAARAMLGLPLPTTELTSGNWDHLFEQDQKNTSRK</sequence>
<reference evidence="2" key="1">
    <citation type="submission" date="2020-12" db="EMBL/GenBank/DDBJ databases">
        <title>Hymenobacter sp.</title>
        <authorList>
            <person name="Kim M.K."/>
        </authorList>
    </citation>
    <scope>NUCLEOTIDE SEQUENCE [LARGE SCALE GENOMIC DNA]</scope>
    <source>
        <strain evidence="2">BT325</strain>
    </source>
</reference>
<gene>
    <name evidence="1" type="ORF">JAO75_20575</name>
</gene>
<dbReference type="EMBL" id="JAELXT010000031">
    <property type="protein sequence ID" value="MBJ6127801.1"/>
    <property type="molecule type" value="Genomic_DNA"/>
</dbReference>
<organism evidence="1 2">
    <name type="scientific">Microvirga splendida</name>
    <dbReference type="NCBI Taxonomy" id="2795727"/>
    <lineage>
        <taxon>Bacteria</taxon>
        <taxon>Pseudomonadati</taxon>
        <taxon>Pseudomonadota</taxon>
        <taxon>Alphaproteobacteria</taxon>
        <taxon>Hyphomicrobiales</taxon>
        <taxon>Methylobacteriaceae</taxon>
        <taxon>Microvirga</taxon>
    </lineage>
</organism>
<dbReference type="Proteomes" id="UP000620670">
    <property type="component" value="Unassembled WGS sequence"/>
</dbReference>
<evidence type="ECO:0000313" key="1">
    <source>
        <dbReference type="EMBL" id="MBJ6127801.1"/>
    </source>
</evidence>
<protein>
    <submittedName>
        <fullName evidence="1">Uncharacterized protein</fullName>
    </submittedName>
</protein>
<proteinExistence type="predicted"/>
<dbReference type="RefSeq" id="WP_199051017.1">
    <property type="nucleotide sequence ID" value="NZ_JAELXT010000031.1"/>
</dbReference>
<keyword evidence="2" id="KW-1185">Reference proteome</keyword>
<name>A0ABS0Y679_9HYPH</name>
<accession>A0ABS0Y679</accession>